<comment type="subcellular location">
    <subcellularLocation>
        <location evidence="1">Membrane</location>
        <topology evidence="1">Multi-pass membrane protein</topology>
    </subcellularLocation>
</comment>
<organism evidence="8 9">
    <name type="scientific">Fulvivirga lutea</name>
    <dbReference type="NCBI Taxonomy" id="2810512"/>
    <lineage>
        <taxon>Bacteria</taxon>
        <taxon>Pseudomonadati</taxon>
        <taxon>Bacteroidota</taxon>
        <taxon>Cytophagia</taxon>
        <taxon>Cytophagales</taxon>
        <taxon>Fulvivirgaceae</taxon>
        <taxon>Fulvivirga</taxon>
    </lineage>
</organism>
<feature type="transmembrane region" description="Helical" evidence="5">
    <location>
        <begin position="94"/>
        <end position="118"/>
    </location>
</feature>
<keyword evidence="9" id="KW-1185">Reference proteome</keyword>
<dbReference type="RefSeq" id="WP_205720505.1">
    <property type="nucleotide sequence ID" value="NZ_CP070608.1"/>
</dbReference>
<proteinExistence type="predicted"/>
<dbReference type="AlphaFoldDB" id="A0A974WF85"/>
<evidence type="ECO:0000256" key="4">
    <source>
        <dbReference type="ARBA" id="ARBA00023136"/>
    </source>
</evidence>
<evidence type="ECO:0000256" key="6">
    <source>
        <dbReference type="SAM" id="SignalP"/>
    </source>
</evidence>
<dbReference type="EMBL" id="CP070608">
    <property type="protein sequence ID" value="QSE95992.1"/>
    <property type="molecule type" value="Genomic_DNA"/>
</dbReference>
<feature type="domain" description="TM2" evidence="7">
    <location>
        <begin position="64"/>
        <end position="114"/>
    </location>
</feature>
<dbReference type="InterPro" id="IPR007829">
    <property type="entry name" value="TM2"/>
</dbReference>
<accession>A0A974WF85</accession>
<keyword evidence="3 5" id="KW-1133">Transmembrane helix</keyword>
<feature type="signal peptide" evidence="6">
    <location>
        <begin position="1"/>
        <end position="17"/>
    </location>
</feature>
<dbReference type="Proteomes" id="UP000662783">
    <property type="component" value="Chromosome"/>
</dbReference>
<name>A0A974WF85_9BACT</name>
<evidence type="ECO:0000256" key="2">
    <source>
        <dbReference type="ARBA" id="ARBA00022692"/>
    </source>
</evidence>
<dbReference type="KEGG" id="fuv:JR347_10220"/>
<feature type="transmembrane region" description="Helical" evidence="5">
    <location>
        <begin position="67"/>
        <end position="87"/>
    </location>
</feature>
<evidence type="ECO:0000313" key="8">
    <source>
        <dbReference type="EMBL" id="QSE95992.1"/>
    </source>
</evidence>
<evidence type="ECO:0000313" key="9">
    <source>
        <dbReference type="Proteomes" id="UP000662783"/>
    </source>
</evidence>
<reference evidence="8" key="1">
    <citation type="submission" date="2021-02" db="EMBL/GenBank/DDBJ databases">
        <title>Fulvivirga sp. S481 isolated from sea water.</title>
        <authorList>
            <person name="Bae S.S."/>
            <person name="Baek K."/>
        </authorList>
    </citation>
    <scope>NUCLEOTIDE SEQUENCE</scope>
    <source>
        <strain evidence="8">S481</strain>
    </source>
</reference>
<keyword evidence="6" id="KW-0732">Signal</keyword>
<evidence type="ECO:0000256" key="3">
    <source>
        <dbReference type="ARBA" id="ARBA00022989"/>
    </source>
</evidence>
<keyword evidence="2 5" id="KW-0812">Transmembrane</keyword>
<evidence type="ECO:0000256" key="1">
    <source>
        <dbReference type="ARBA" id="ARBA00004141"/>
    </source>
</evidence>
<evidence type="ECO:0000256" key="5">
    <source>
        <dbReference type="SAM" id="Phobius"/>
    </source>
</evidence>
<protein>
    <submittedName>
        <fullName evidence="8">TM2 domain-containing protein</fullName>
    </submittedName>
</protein>
<feature type="chain" id="PRO_5037478471" evidence="6">
    <location>
        <begin position="18"/>
        <end position="135"/>
    </location>
</feature>
<evidence type="ECO:0000259" key="7">
    <source>
        <dbReference type="Pfam" id="PF05154"/>
    </source>
</evidence>
<sequence length="135" mass="14776">MKKVLLLTMLMAFIASANSFASANKYKVDEAAIDQVFESSINVVSAESDINMMDITSVKAANDDKNVWVALLLDWVLGGLAIHRVYLGGRPVLIVGYLLTCGGIFGLLPLGDFIALLINMKDISKYVDNDAFIMW</sequence>
<dbReference type="Pfam" id="PF05154">
    <property type="entry name" value="TM2"/>
    <property type="match status" value="1"/>
</dbReference>
<gene>
    <name evidence="8" type="ORF">JR347_10220</name>
</gene>
<dbReference type="GO" id="GO:0016020">
    <property type="term" value="C:membrane"/>
    <property type="evidence" value="ECO:0007669"/>
    <property type="project" value="UniProtKB-SubCell"/>
</dbReference>
<keyword evidence="4 5" id="KW-0472">Membrane</keyword>